<dbReference type="RefSeq" id="WP_169639362.1">
    <property type="nucleotide sequence ID" value="NZ_CP048788.1"/>
</dbReference>
<feature type="transmembrane region" description="Helical" evidence="1">
    <location>
        <begin position="66"/>
        <end position="86"/>
    </location>
</feature>
<gene>
    <name evidence="2" type="ORF">G3256_02620</name>
</gene>
<keyword evidence="3" id="KW-1185">Reference proteome</keyword>
<dbReference type="EMBL" id="CP048788">
    <property type="protein sequence ID" value="QJF50138.1"/>
    <property type="molecule type" value="Genomic_DNA"/>
</dbReference>
<organism evidence="2 3">
    <name type="scientific">Roseobacter ponti</name>
    <dbReference type="NCBI Taxonomy" id="1891787"/>
    <lineage>
        <taxon>Bacteria</taxon>
        <taxon>Pseudomonadati</taxon>
        <taxon>Pseudomonadota</taxon>
        <taxon>Alphaproteobacteria</taxon>
        <taxon>Rhodobacterales</taxon>
        <taxon>Roseobacteraceae</taxon>
        <taxon>Roseobacter</taxon>
    </lineage>
</organism>
<protein>
    <recommendedName>
        <fullName evidence="4">Transmembrane protein</fullName>
    </recommendedName>
</protein>
<evidence type="ECO:0000256" key="1">
    <source>
        <dbReference type="SAM" id="Phobius"/>
    </source>
</evidence>
<dbReference type="KEGG" id="rpon:G3256_02620"/>
<keyword evidence="1" id="KW-0812">Transmembrane</keyword>
<sequence length="140" mass="15048">MFRPFWFIVTAMAMLLSASVIVQGVATLTGSRTSMLPVAGAAVVIAALLEGQNYARTRKAWPGRQLIWLAALSMTAITALIVDAFYALSLLLETGHADGLREIEPLVFGLSIVILAGVSCIVLRFSYEAGLKLVLDRPAR</sequence>
<dbReference type="AlphaFoldDB" id="A0A858SQK1"/>
<dbReference type="Proteomes" id="UP000503308">
    <property type="component" value="Chromosome"/>
</dbReference>
<reference evidence="2 3" key="1">
    <citation type="submission" date="2020-02" db="EMBL/GenBank/DDBJ databases">
        <title>Genome sequence of Roseobacter ponti.</title>
        <authorList>
            <person name="Hollensteiner J."/>
            <person name="Schneider D."/>
            <person name="Poehlein A."/>
            <person name="Daniel R."/>
        </authorList>
    </citation>
    <scope>NUCLEOTIDE SEQUENCE [LARGE SCALE GENOMIC DNA]</scope>
    <source>
        <strain evidence="2 3">DSM 106830</strain>
    </source>
</reference>
<keyword evidence="1" id="KW-1133">Transmembrane helix</keyword>
<evidence type="ECO:0008006" key="4">
    <source>
        <dbReference type="Google" id="ProtNLM"/>
    </source>
</evidence>
<evidence type="ECO:0000313" key="3">
    <source>
        <dbReference type="Proteomes" id="UP000503308"/>
    </source>
</evidence>
<dbReference type="InterPro" id="IPR047730">
    <property type="entry name" value="ABZJ_00895-like"/>
</dbReference>
<evidence type="ECO:0000313" key="2">
    <source>
        <dbReference type="EMBL" id="QJF50138.1"/>
    </source>
</evidence>
<dbReference type="NCBIfam" id="NF038216">
    <property type="entry name" value="ABZJ_00895_fam"/>
    <property type="match status" value="1"/>
</dbReference>
<feature type="transmembrane region" description="Helical" evidence="1">
    <location>
        <begin position="34"/>
        <end position="54"/>
    </location>
</feature>
<accession>A0A858SQK1</accession>
<name>A0A858SQK1_9RHOB</name>
<keyword evidence="1" id="KW-0472">Membrane</keyword>
<proteinExistence type="predicted"/>
<feature type="transmembrane region" description="Helical" evidence="1">
    <location>
        <begin position="106"/>
        <end position="127"/>
    </location>
</feature>